<reference evidence="3" key="1">
    <citation type="submission" date="2019-02" db="EMBL/GenBank/DDBJ databases">
        <title>Deep-cultivation of Planctomycetes and their phenomic and genomic characterization uncovers novel biology.</title>
        <authorList>
            <person name="Wiegand S."/>
            <person name="Jogler M."/>
            <person name="Boedeker C."/>
            <person name="Pinto D."/>
            <person name="Vollmers J."/>
            <person name="Rivas-Marin E."/>
            <person name="Kohn T."/>
            <person name="Peeters S.H."/>
            <person name="Heuer A."/>
            <person name="Rast P."/>
            <person name="Oberbeckmann S."/>
            <person name="Bunk B."/>
            <person name="Jeske O."/>
            <person name="Meyerdierks A."/>
            <person name="Storesund J.E."/>
            <person name="Kallscheuer N."/>
            <person name="Luecker S."/>
            <person name="Lage O.M."/>
            <person name="Pohl T."/>
            <person name="Merkel B.J."/>
            <person name="Hornburger P."/>
            <person name="Mueller R.-W."/>
            <person name="Bruemmer F."/>
            <person name="Labrenz M."/>
            <person name="Spormann A.M."/>
            <person name="Op den Camp H."/>
            <person name="Overmann J."/>
            <person name="Amann R."/>
            <person name="Jetten M.S.M."/>
            <person name="Mascher T."/>
            <person name="Medema M.H."/>
            <person name="Devos D.P."/>
            <person name="Kaster A.-K."/>
            <person name="Ovreas L."/>
            <person name="Rohde M."/>
            <person name="Galperin M.Y."/>
            <person name="Jogler C."/>
        </authorList>
    </citation>
    <scope>NUCLEOTIDE SEQUENCE [LARGE SCALE GENOMIC DNA]</scope>
    <source>
        <strain evidence="3">Pan97</strain>
    </source>
</reference>
<dbReference type="Proteomes" id="UP000318626">
    <property type="component" value="Chromosome"/>
</dbReference>
<accession>A0A518C5V6</accession>
<feature type="transmembrane region" description="Helical" evidence="1">
    <location>
        <begin position="90"/>
        <end position="112"/>
    </location>
</feature>
<dbReference type="SUPFAM" id="SSF81665">
    <property type="entry name" value="Calcium ATPase, transmembrane domain M"/>
    <property type="match status" value="1"/>
</dbReference>
<dbReference type="RefSeq" id="WP_144971541.1">
    <property type="nucleotide sequence ID" value="NZ_CP036289.1"/>
</dbReference>
<keyword evidence="1" id="KW-1133">Transmembrane helix</keyword>
<dbReference type="KEGG" id="bvo:Pan97_16010"/>
<evidence type="ECO:0000313" key="2">
    <source>
        <dbReference type="EMBL" id="QDU74591.1"/>
    </source>
</evidence>
<proteinExistence type="predicted"/>
<keyword evidence="1" id="KW-0472">Membrane</keyword>
<protein>
    <submittedName>
        <fullName evidence="2">Uncharacterized protein</fullName>
    </submittedName>
</protein>
<keyword evidence="3" id="KW-1185">Reference proteome</keyword>
<organism evidence="2 3">
    <name type="scientific">Bremerella volcania</name>
    <dbReference type="NCBI Taxonomy" id="2527984"/>
    <lineage>
        <taxon>Bacteria</taxon>
        <taxon>Pseudomonadati</taxon>
        <taxon>Planctomycetota</taxon>
        <taxon>Planctomycetia</taxon>
        <taxon>Pirellulales</taxon>
        <taxon>Pirellulaceae</taxon>
        <taxon>Bremerella</taxon>
    </lineage>
</organism>
<dbReference type="OrthoDB" id="10011142at2"/>
<dbReference type="EMBL" id="CP036289">
    <property type="protein sequence ID" value="QDU74591.1"/>
    <property type="molecule type" value="Genomic_DNA"/>
</dbReference>
<dbReference type="InterPro" id="IPR023298">
    <property type="entry name" value="ATPase_P-typ_TM_dom_sf"/>
</dbReference>
<dbReference type="Gene3D" id="1.20.1110.10">
    <property type="entry name" value="Calcium-transporting ATPase, transmembrane domain"/>
    <property type="match status" value="1"/>
</dbReference>
<name>A0A518C5V6_9BACT</name>
<keyword evidence="1" id="KW-0812">Transmembrane</keyword>
<feature type="transmembrane region" description="Helical" evidence="1">
    <location>
        <begin position="118"/>
        <end position="138"/>
    </location>
</feature>
<evidence type="ECO:0000313" key="3">
    <source>
        <dbReference type="Proteomes" id="UP000318626"/>
    </source>
</evidence>
<sequence length="164" mass="18647">MSATTQEAAPAARVRRTRLADDRRTLDDAIADAVRQKLSFLLFFIFEQLGLPRPLIQSLIFLKLDVAGHSTLYVARTGERHFWQQPWPSAALMWATIATMIVGTLVAVYGVFMEPIGWKYAGIIWAYALAWFVFNDFLKVAVYRIMNRSHWLLGGAQSHEQTTT</sequence>
<dbReference type="AlphaFoldDB" id="A0A518C5V6"/>
<gene>
    <name evidence="2" type="ORF">Pan97_16010</name>
</gene>
<evidence type="ECO:0000256" key="1">
    <source>
        <dbReference type="SAM" id="Phobius"/>
    </source>
</evidence>